<dbReference type="GO" id="GO:0008270">
    <property type="term" value="F:zinc ion binding"/>
    <property type="evidence" value="ECO:0007669"/>
    <property type="project" value="UniProtKB-KW"/>
</dbReference>
<keyword evidence="9" id="KW-1185">Reference proteome</keyword>
<evidence type="ECO:0000313" key="9">
    <source>
        <dbReference type="Proteomes" id="UP000192596"/>
    </source>
</evidence>
<dbReference type="Proteomes" id="UP000192596">
    <property type="component" value="Unassembled WGS sequence"/>
</dbReference>
<evidence type="ECO:0000313" key="8">
    <source>
        <dbReference type="EMBL" id="OQO04174.1"/>
    </source>
</evidence>
<dbReference type="OrthoDB" id="273070at2759"/>
<feature type="region of interest" description="Disordered" evidence="6">
    <location>
        <begin position="144"/>
        <end position="207"/>
    </location>
</feature>
<name>A0A1V8SYM1_9PEZI</name>
<evidence type="ECO:0000256" key="6">
    <source>
        <dbReference type="SAM" id="MobiDB-lite"/>
    </source>
</evidence>
<evidence type="ECO:0000256" key="4">
    <source>
        <dbReference type="PROSITE-ProRule" id="PRU00723"/>
    </source>
</evidence>
<feature type="coiled-coil region" evidence="5">
    <location>
        <begin position="381"/>
        <end position="415"/>
    </location>
</feature>
<feature type="compositionally biased region" description="Polar residues" evidence="6">
    <location>
        <begin position="95"/>
        <end position="106"/>
    </location>
</feature>
<dbReference type="AlphaFoldDB" id="A0A1V8SYM1"/>
<keyword evidence="3 4" id="KW-0862">Zinc</keyword>
<dbReference type="InParanoid" id="A0A1V8SYM1"/>
<evidence type="ECO:0000256" key="1">
    <source>
        <dbReference type="ARBA" id="ARBA00022723"/>
    </source>
</evidence>
<keyword evidence="2 4" id="KW-0863">Zinc-finger</keyword>
<gene>
    <name evidence="8" type="ORF">B0A48_10784</name>
</gene>
<feature type="compositionally biased region" description="Acidic residues" evidence="6">
    <location>
        <begin position="258"/>
        <end position="273"/>
    </location>
</feature>
<feature type="zinc finger region" description="C3H1-type" evidence="4">
    <location>
        <begin position="502"/>
        <end position="525"/>
    </location>
</feature>
<dbReference type="STRING" id="1507870.A0A1V8SYM1"/>
<feature type="domain" description="C3H1-type" evidence="7">
    <location>
        <begin position="502"/>
        <end position="525"/>
    </location>
</feature>
<accession>A0A1V8SYM1</accession>
<feature type="compositionally biased region" description="Low complexity" evidence="6">
    <location>
        <begin position="108"/>
        <end position="125"/>
    </location>
</feature>
<proteinExistence type="predicted"/>
<feature type="region of interest" description="Disordered" evidence="6">
    <location>
        <begin position="253"/>
        <end position="273"/>
    </location>
</feature>
<feature type="compositionally biased region" description="Polar residues" evidence="6">
    <location>
        <begin position="153"/>
        <end position="163"/>
    </location>
</feature>
<evidence type="ECO:0000259" key="7">
    <source>
        <dbReference type="PROSITE" id="PS50103"/>
    </source>
</evidence>
<feature type="region of interest" description="Disordered" evidence="6">
    <location>
        <begin position="451"/>
        <end position="496"/>
    </location>
</feature>
<feature type="compositionally biased region" description="Acidic residues" evidence="6">
    <location>
        <begin position="470"/>
        <end position="485"/>
    </location>
</feature>
<dbReference type="SUPFAM" id="SSF90229">
    <property type="entry name" value="CCCH zinc finger"/>
    <property type="match status" value="1"/>
</dbReference>
<dbReference type="SMART" id="SM00356">
    <property type="entry name" value="ZnF_C3H1"/>
    <property type="match status" value="1"/>
</dbReference>
<feature type="compositionally biased region" description="Pro residues" evidence="6">
    <location>
        <begin position="7"/>
        <end position="18"/>
    </location>
</feature>
<keyword evidence="1 4" id="KW-0479">Metal-binding</keyword>
<reference evidence="9" key="1">
    <citation type="submission" date="2017-03" db="EMBL/GenBank/DDBJ databases">
        <title>Genomes of endolithic fungi from Antarctica.</title>
        <authorList>
            <person name="Coleine C."/>
            <person name="Masonjones S."/>
            <person name="Stajich J.E."/>
        </authorList>
    </citation>
    <scope>NUCLEOTIDE SEQUENCE [LARGE SCALE GENOMIC DNA]</scope>
    <source>
        <strain evidence="9">CCFEE 5527</strain>
    </source>
</reference>
<organism evidence="8 9">
    <name type="scientific">Cryoendolithus antarcticus</name>
    <dbReference type="NCBI Taxonomy" id="1507870"/>
    <lineage>
        <taxon>Eukaryota</taxon>
        <taxon>Fungi</taxon>
        <taxon>Dikarya</taxon>
        <taxon>Ascomycota</taxon>
        <taxon>Pezizomycotina</taxon>
        <taxon>Dothideomycetes</taxon>
        <taxon>Dothideomycetidae</taxon>
        <taxon>Cladosporiales</taxon>
        <taxon>Cladosporiaceae</taxon>
        <taxon>Cryoendolithus</taxon>
    </lineage>
</organism>
<feature type="region of interest" description="Disordered" evidence="6">
    <location>
        <begin position="1"/>
        <end position="132"/>
    </location>
</feature>
<evidence type="ECO:0000256" key="2">
    <source>
        <dbReference type="ARBA" id="ARBA00022771"/>
    </source>
</evidence>
<dbReference type="Pfam" id="PF00642">
    <property type="entry name" value="zf-CCCH"/>
    <property type="match status" value="1"/>
</dbReference>
<dbReference type="InterPro" id="IPR036855">
    <property type="entry name" value="Znf_CCCH_sf"/>
</dbReference>
<dbReference type="EMBL" id="NAJO01000022">
    <property type="protein sequence ID" value="OQO04174.1"/>
    <property type="molecule type" value="Genomic_DNA"/>
</dbReference>
<dbReference type="PROSITE" id="PS50103">
    <property type="entry name" value="ZF_C3H1"/>
    <property type="match status" value="1"/>
</dbReference>
<dbReference type="InterPro" id="IPR000571">
    <property type="entry name" value="Znf_CCCH"/>
</dbReference>
<keyword evidence="5" id="KW-0175">Coiled coil</keyword>
<evidence type="ECO:0000256" key="5">
    <source>
        <dbReference type="SAM" id="Coils"/>
    </source>
</evidence>
<protein>
    <recommendedName>
        <fullName evidence="7">C3H1-type domain-containing protein</fullName>
    </recommendedName>
</protein>
<dbReference type="Gene3D" id="4.10.1000.10">
    <property type="entry name" value="Zinc finger, CCCH-type"/>
    <property type="match status" value="1"/>
</dbReference>
<sequence length="596" mass="63760">MAGGFSFPPPPPPPPKRAPAPLQSNGDYQSQQRGRGGTRGGSSSRGRGDATPNVGHASAPLVGGSNFIPLGVRGRGRDFNNGSSSREDAAPASHKPSSANYASGGTQPFPSSSSSSLPAFAGLPSGAHVNPRFLSQAGVPTAAVASKPGANYGSPTARYQRQVSPAHHSRGSPSSSDPDRTHAGHKRKLDALRGSSLDHDNMPNVSAVPAVPSFYAIPTASTTARPPVRYSSGSIIPGPRTKTVATASLGLVPRIDNDYDEPAESDNDDDGEDVDEEAQYAELGTRLTFEHNGEVMSLNNAADLAAWREARRKAFPTMMRVADREDDRRRTGDERRRLLADMHLLWRDVRTDDRKARRKVDGVRKGPSTSDMPARLPLTKLQQATRRLSDCTKELENLQRSFTQSEEQHQRLLDLYGIEGDQSRQSPPSELLATLGGVKSIEVADKVDREGHPDAAAVSASSASGSSESSSDDSTTESDTDDEPPESTSSKPQAPANHAMGLCRYFAASGYCRDGDTCRFRHELSAKANAAFRAASLVARPAIDRFAPKLDKPASNSRKSIHERLVEQEEDEEDRLMLKAIKALGTAGLFAPSNVA</sequence>
<evidence type="ECO:0000256" key="3">
    <source>
        <dbReference type="ARBA" id="ARBA00022833"/>
    </source>
</evidence>
<feature type="compositionally biased region" description="Low complexity" evidence="6">
    <location>
        <begin position="454"/>
        <end position="469"/>
    </location>
</feature>
<comment type="caution">
    <text evidence="8">The sequence shown here is derived from an EMBL/GenBank/DDBJ whole genome shotgun (WGS) entry which is preliminary data.</text>
</comment>